<evidence type="ECO:0000256" key="4">
    <source>
        <dbReference type="ARBA" id="ARBA00022692"/>
    </source>
</evidence>
<reference evidence="10" key="1">
    <citation type="journal article" date="2020" name="Stud. Mycol.">
        <title>101 Dothideomycetes genomes: a test case for predicting lifestyles and emergence of pathogens.</title>
        <authorList>
            <person name="Haridas S."/>
            <person name="Albert R."/>
            <person name="Binder M."/>
            <person name="Bloem J."/>
            <person name="Labutti K."/>
            <person name="Salamov A."/>
            <person name="Andreopoulos B."/>
            <person name="Baker S."/>
            <person name="Barry K."/>
            <person name="Bills G."/>
            <person name="Bluhm B."/>
            <person name="Cannon C."/>
            <person name="Castanera R."/>
            <person name="Culley D."/>
            <person name="Daum C."/>
            <person name="Ezra D."/>
            <person name="Gonzalez J."/>
            <person name="Henrissat B."/>
            <person name="Kuo A."/>
            <person name="Liang C."/>
            <person name="Lipzen A."/>
            <person name="Lutzoni F."/>
            <person name="Magnuson J."/>
            <person name="Mondo S."/>
            <person name="Nolan M."/>
            <person name="Ohm R."/>
            <person name="Pangilinan J."/>
            <person name="Park H.-J."/>
            <person name="Ramirez L."/>
            <person name="Alfaro M."/>
            <person name="Sun H."/>
            <person name="Tritt A."/>
            <person name="Yoshinaga Y."/>
            <person name="Zwiers L.-H."/>
            <person name="Turgeon B."/>
            <person name="Goodwin S."/>
            <person name="Spatafora J."/>
            <person name="Crous P."/>
            <person name="Grigoriev I."/>
        </authorList>
    </citation>
    <scope>NUCLEOTIDE SEQUENCE</scope>
    <source>
        <strain evidence="10">ATCC 36951</strain>
    </source>
</reference>
<dbReference type="GO" id="GO:0016020">
    <property type="term" value="C:membrane"/>
    <property type="evidence" value="ECO:0007669"/>
    <property type="project" value="UniProtKB-SubCell"/>
</dbReference>
<accession>A0A6A6C9P7</accession>
<evidence type="ECO:0000313" key="11">
    <source>
        <dbReference type="Proteomes" id="UP000799537"/>
    </source>
</evidence>
<feature type="transmembrane region" description="Helical" evidence="9">
    <location>
        <begin position="282"/>
        <end position="304"/>
    </location>
</feature>
<feature type="transmembrane region" description="Helical" evidence="9">
    <location>
        <begin position="239"/>
        <end position="261"/>
    </location>
</feature>
<dbReference type="Pfam" id="PF03169">
    <property type="entry name" value="OPT"/>
    <property type="match status" value="1"/>
</dbReference>
<keyword evidence="5" id="KW-0571">Peptide transport</keyword>
<dbReference type="GeneID" id="54566761"/>
<dbReference type="OrthoDB" id="9986677at2759"/>
<keyword evidence="11" id="KW-1185">Reference proteome</keyword>
<feature type="transmembrane region" description="Helical" evidence="9">
    <location>
        <begin position="213"/>
        <end position="233"/>
    </location>
</feature>
<name>A0A6A6C9P7_ZASCE</name>
<sequence length="803" mass="90358">MKLPFGSRNEEEVIHGAPVEVVTEQVDEKTDTTIESHAVDDAKRIEKSHQFDPNLPDATVDAIRHAARSNSVEAAIEVDKKFAEDSPYESVRAAVRPTDGGEMANTLRAWVLGFIFVTISAAVNMFLSMRSPAVTIPTVVIMLLVYPVGCLWARIIPSKQFTTFGVTWSLNPGPFTIKEHAVVTLMANVTYGYAYATDALLALDAKSLYNIHLGWGFQLLFTLSSQLIGIAISGMFRRFLVWPAALIWPANFSMTTLLYALHDKRKPDPAQTNGWRISGYRYFAYISIASFIWYWFPGVIFQGLSVFSFVTWARPNNVVLNQLFGGFTGLSLIPITFDWTYVMSYLNDPLLSPTFSHLNTLVGLFVFMIITTIGISYSGALFTDYLPINTSTTFDNTQNQYNVTKIMGPNYSFSETKYKDYSPLFLAPTFALNYGLSFASLTASIVHTVVFHGKEVWYRFRTARKQEPDVHMRLMSKYKDAPDWWYLALFIGTVAVGLGTVLGYSSQLPWWAYFVSIFLALVFVIPCCMILGITNIMLSLNVISPFLAGFMIPGKPIGVMIFKVYSTIVLGQAQTFTQDLKFAHYMKVPPRITIACQVAAVIWACFVQIAVMNWTLTTIPNVCTSDQVNHFTCPNGRTFYSSSIVWGLIGPRRMFGRSSLYVSFNWFWLLGALLPIAFYVLLRVFPTKRLRWLHAPVMLGAMSWLPPATPLSFSSWAIIGLIFNWGIRRRFFGWWSHYNYLTAAALDCGLLISTIIIFLAITLPNATVPQWWGNVNVFETTDYLGTAIRKTVAPGETFGPKTW</sequence>
<dbReference type="GO" id="GO:0015031">
    <property type="term" value="P:protein transport"/>
    <property type="evidence" value="ECO:0007669"/>
    <property type="project" value="UniProtKB-KW"/>
</dbReference>
<dbReference type="NCBIfam" id="TIGR00728">
    <property type="entry name" value="OPT_sfam"/>
    <property type="match status" value="1"/>
</dbReference>
<evidence type="ECO:0000256" key="6">
    <source>
        <dbReference type="ARBA" id="ARBA00022927"/>
    </source>
</evidence>
<dbReference type="AlphaFoldDB" id="A0A6A6C9P7"/>
<keyword evidence="7 9" id="KW-1133">Transmembrane helix</keyword>
<evidence type="ECO:0000256" key="1">
    <source>
        <dbReference type="ARBA" id="ARBA00004141"/>
    </source>
</evidence>
<feature type="transmembrane region" description="Helical" evidence="9">
    <location>
        <begin position="358"/>
        <end position="377"/>
    </location>
</feature>
<comment type="subcellular location">
    <subcellularLocation>
        <location evidence="1">Membrane</location>
        <topology evidence="1">Multi-pass membrane protein</topology>
    </subcellularLocation>
</comment>
<feature type="transmembrane region" description="Helical" evidence="9">
    <location>
        <begin position="546"/>
        <end position="572"/>
    </location>
</feature>
<feature type="transmembrane region" description="Helical" evidence="9">
    <location>
        <begin position="133"/>
        <end position="153"/>
    </location>
</feature>
<evidence type="ECO:0000256" key="9">
    <source>
        <dbReference type="SAM" id="Phobius"/>
    </source>
</evidence>
<dbReference type="PANTHER" id="PTHR22601">
    <property type="entry name" value="ISP4 LIKE PROTEIN"/>
    <property type="match status" value="1"/>
</dbReference>
<dbReference type="InterPro" id="IPR004813">
    <property type="entry name" value="OPT"/>
</dbReference>
<dbReference type="EMBL" id="ML993606">
    <property type="protein sequence ID" value="KAF2163917.1"/>
    <property type="molecule type" value="Genomic_DNA"/>
</dbReference>
<feature type="transmembrane region" description="Helical" evidence="9">
    <location>
        <begin position="484"/>
        <end position="504"/>
    </location>
</feature>
<gene>
    <name evidence="10" type="ORF">M409DRAFT_57028</name>
</gene>
<evidence type="ECO:0000256" key="5">
    <source>
        <dbReference type="ARBA" id="ARBA00022856"/>
    </source>
</evidence>
<feature type="transmembrane region" description="Helical" evidence="9">
    <location>
        <begin position="660"/>
        <end position="682"/>
    </location>
</feature>
<evidence type="ECO:0000256" key="8">
    <source>
        <dbReference type="ARBA" id="ARBA00023136"/>
    </source>
</evidence>
<evidence type="ECO:0000313" key="10">
    <source>
        <dbReference type="EMBL" id="KAF2163917.1"/>
    </source>
</evidence>
<evidence type="ECO:0008006" key="12">
    <source>
        <dbReference type="Google" id="ProtNLM"/>
    </source>
</evidence>
<proteinExistence type="inferred from homology"/>
<feature type="transmembrane region" description="Helical" evidence="9">
    <location>
        <begin position="738"/>
        <end position="761"/>
    </location>
</feature>
<keyword evidence="8 9" id="KW-0472">Membrane</keyword>
<evidence type="ECO:0000256" key="2">
    <source>
        <dbReference type="ARBA" id="ARBA00008807"/>
    </source>
</evidence>
<keyword evidence="6" id="KW-0653">Protein transport</keyword>
<dbReference type="GO" id="GO:0035673">
    <property type="term" value="F:oligopeptide transmembrane transporter activity"/>
    <property type="evidence" value="ECO:0007669"/>
    <property type="project" value="InterPro"/>
</dbReference>
<comment type="similarity">
    <text evidence="2">Belongs to the oligopeptide OPT transporter family.</text>
</comment>
<evidence type="ECO:0000256" key="3">
    <source>
        <dbReference type="ARBA" id="ARBA00022448"/>
    </source>
</evidence>
<evidence type="ECO:0000256" key="7">
    <source>
        <dbReference type="ARBA" id="ARBA00022989"/>
    </source>
</evidence>
<feature type="transmembrane region" description="Helical" evidence="9">
    <location>
        <begin position="702"/>
        <end position="726"/>
    </location>
</feature>
<dbReference type="RefSeq" id="XP_033664806.1">
    <property type="nucleotide sequence ID" value="XM_033813489.1"/>
</dbReference>
<feature type="transmembrane region" description="Helical" evidence="9">
    <location>
        <begin position="431"/>
        <end position="451"/>
    </location>
</feature>
<dbReference type="Proteomes" id="UP000799537">
    <property type="component" value="Unassembled WGS sequence"/>
</dbReference>
<organism evidence="10 11">
    <name type="scientific">Zasmidium cellare ATCC 36951</name>
    <dbReference type="NCBI Taxonomy" id="1080233"/>
    <lineage>
        <taxon>Eukaryota</taxon>
        <taxon>Fungi</taxon>
        <taxon>Dikarya</taxon>
        <taxon>Ascomycota</taxon>
        <taxon>Pezizomycotina</taxon>
        <taxon>Dothideomycetes</taxon>
        <taxon>Dothideomycetidae</taxon>
        <taxon>Mycosphaerellales</taxon>
        <taxon>Mycosphaerellaceae</taxon>
        <taxon>Zasmidium</taxon>
    </lineage>
</organism>
<feature type="transmembrane region" description="Helical" evidence="9">
    <location>
        <begin position="324"/>
        <end position="346"/>
    </location>
</feature>
<feature type="transmembrane region" description="Helical" evidence="9">
    <location>
        <begin position="109"/>
        <end position="127"/>
    </location>
</feature>
<keyword evidence="4 9" id="KW-0812">Transmembrane</keyword>
<feature type="transmembrane region" description="Helical" evidence="9">
    <location>
        <begin position="510"/>
        <end position="534"/>
    </location>
</feature>
<dbReference type="NCBIfam" id="TIGR00727">
    <property type="entry name" value="ISP4_OPT"/>
    <property type="match status" value="1"/>
</dbReference>
<feature type="transmembrane region" description="Helical" evidence="9">
    <location>
        <begin position="592"/>
        <end position="611"/>
    </location>
</feature>
<keyword evidence="3" id="KW-0813">Transport</keyword>
<protein>
    <recommendedName>
        <fullName evidence="12">OPT family small oligopeptide transporter</fullName>
    </recommendedName>
</protein>
<dbReference type="InterPro" id="IPR004648">
    <property type="entry name" value="Oligpept_transpt"/>
</dbReference>